<dbReference type="OrthoDB" id="2142961at2759"/>
<dbReference type="RefSeq" id="XP_033649866.1">
    <property type="nucleotide sequence ID" value="XM_033799268.1"/>
</dbReference>
<sequence length="560" mass="58766">MAPTDQPHPSIEESHAAPQAVSSTSKRRAPQRRQRGNRANNPRSPPHGARPIPIAGAPDSTITDTDSAPLSGEDVSIPTAQRRSKKHIRARSSADRAAPVTDVPEGSSLTDTERGSSHATSHAVATPSRTQAAYAGPTFHASPAPSALPVPKFLSKSVPAKVAACIPEPFLGNSEAASPPSPSPAYNPSHHQAANPTLSLLFKADRDERARQNGHAPLSGAFLDSPEQSASRSGNLRSNQDSQMTMNALFPIELDGEGQTQSLSQFSQNAGAHCSVTTPSRMPQGARAVPAADPQSFKDPAVQDLLNRLSLSGQEPVNPSSSHVSAHVPSEPSSRHHTPSPFQDRRSPIRSASGPTTPAPSTNELQSPFHYGNKNLSPLFKAAKADGLRRNSGLRTELTPGIPAGPEQSPFQSRGASRPSMGSTASNSFDLAQHHRRPMQGQQSVGVSNGRIPQTPIKHGYTGRSGSSSQSNNPPSTARSPAAMNKPSAANPFIPSSVRARQFSTPPKGTGSEAPRASTPKASVMAAPSTSASETAAWQTDAQQHSAVDELKRMLKLDGA</sequence>
<feature type="region of interest" description="Disordered" evidence="1">
    <location>
        <begin position="267"/>
        <end position="545"/>
    </location>
</feature>
<evidence type="ECO:0000313" key="3">
    <source>
        <dbReference type="Proteomes" id="UP000800097"/>
    </source>
</evidence>
<dbReference type="InterPro" id="IPR028322">
    <property type="entry name" value="PNRC-like_rgn"/>
</dbReference>
<organism evidence="2 3">
    <name type="scientific">Westerdykella ornata</name>
    <dbReference type="NCBI Taxonomy" id="318751"/>
    <lineage>
        <taxon>Eukaryota</taxon>
        <taxon>Fungi</taxon>
        <taxon>Dikarya</taxon>
        <taxon>Ascomycota</taxon>
        <taxon>Pezizomycotina</taxon>
        <taxon>Dothideomycetes</taxon>
        <taxon>Pleosporomycetidae</taxon>
        <taxon>Pleosporales</taxon>
        <taxon>Sporormiaceae</taxon>
        <taxon>Westerdykella</taxon>
    </lineage>
</organism>
<feature type="compositionally biased region" description="Polar residues" evidence="1">
    <location>
        <begin position="226"/>
        <end position="246"/>
    </location>
</feature>
<dbReference type="Proteomes" id="UP000800097">
    <property type="component" value="Unassembled WGS sequence"/>
</dbReference>
<dbReference type="GeneID" id="54552443"/>
<gene>
    <name evidence="2" type="ORF">EI97DRAFT_437087</name>
</gene>
<feature type="region of interest" description="Disordered" evidence="1">
    <location>
        <begin position="170"/>
        <end position="246"/>
    </location>
</feature>
<feature type="compositionally biased region" description="Low complexity" evidence="1">
    <location>
        <begin position="465"/>
        <end position="476"/>
    </location>
</feature>
<dbReference type="EMBL" id="ML986523">
    <property type="protein sequence ID" value="KAF2272327.1"/>
    <property type="molecule type" value="Genomic_DNA"/>
</dbReference>
<accession>A0A6A6J7W7</accession>
<dbReference type="AlphaFoldDB" id="A0A6A6J7W7"/>
<evidence type="ECO:0000313" key="2">
    <source>
        <dbReference type="EMBL" id="KAF2272327.1"/>
    </source>
</evidence>
<feature type="compositionally biased region" description="Low complexity" evidence="1">
    <location>
        <begin position="316"/>
        <end position="332"/>
    </location>
</feature>
<feature type="compositionally biased region" description="Polar residues" evidence="1">
    <location>
        <begin position="353"/>
        <end position="366"/>
    </location>
</feature>
<feature type="compositionally biased region" description="Basic residues" evidence="1">
    <location>
        <begin position="25"/>
        <end position="36"/>
    </location>
</feature>
<dbReference type="GO" id="GO:0016071">
    <property type="term" value="P:mRNA metabolic process"/>
    <property type="evidence" value="ECO:0007669"/>
    <property type="project" value="UniProtKB-ARBA"/>
</dbReference>
<feature type="region of interest" description="Disordered" evidence="1">
    <location>
        <begin position="1"/>
        <end position="151"/>
    </location>
</feature>
<proteinExistence type="predicted"/>
<evidence type="ECO:0000256" key="1">
    <source>
        <dbReference type="SAM" id="MobiDB-lite"/>
    </source>
</evidence>
<dbReference type="Pfam" id="PF15365">
    <property type="entry name" value="PNRC"/>
    <property type="match status" value="1"/>
</dbReference>
<protein>
    <recommendedName>
        <fullName evidence="4">Proteophosphoglycan 5</fullName>
    </recommendedName>
</protein>
<feature type="compositionally biased region" description="Polar residues" evidence="1">
    <location>
        <begin position="409"/>
        <end position="430"/>
    </location>
</feature>
<keyword evidence="3" id="KW-1185">Reference proteome</keyword>
<feature type="compositionally biased region" description="Polar residues" evidence="1">
    <location>
        <begin position="267"/>
        <end position="281"/>
    </location>
</feature>
<feature type="compositionally biased region" description="Low complexity" evidence="1">
    <location>
        <begin position="526"/>
        <end position="537"/>
    </location>
</feature>
<name>A0A6A6J7W7_WESOR</name>
<evidence type="ECO:0008006" key="4">
    <source>
        <dbReference type="Google" id="ProtNLM"/>
    </source>
</evidence>
<reference evidence="2" key="1">
    <citation type="journal article" date="2020" name="Stud. Mycol.">
        <title>101 Dothideomycetes genomes: a test case for predicting lifestyles and emergence of pathogens.</title>
        <authorList>
            <person name="Haridas S."/>
            <person name="Albert R."/>
            <person name="Binder M."/>
            <person name="Bloem J."/>
            <person name="Labutti K."/>
            <person name="Salamov A."/>
            <person name="Andreopoulos B."/>
            <person name="Baker S."/>
            <person name="Barry K."/>
            <person name="Bills G."/>
            <person name="Bluhm B."/>
            <person name="Cannon C."/>
            <person name="Castanera R."/>
            <person name="Culley D."/>
            <person name="Daum C."/>
            <person name="Ezra D."/>
            <person name="Gonzalez J."/>
            <person name="Henrissat B."/>
            <person name="Kuo A."/>
            <person name="Liang C."/>
            <person name="Lipzen A."/>
            <person name="Lutzoni F."/>
            <person name="Magnuson J."/>
            <person name="Mondo S."/>
            <person name="Nolan M."/>
            <person name="Ohm R."/>
            <person name="Pangilinan J."/>
            <person name="Park H.-J."/>
            <person name="Ramirez L."/>
            <person name="Alfaro M."/>
            <person name="Sun H."/>
            <person name="Tritt A."/>
            <person name="Yoshinaga Y."/>
            <person name="Zwiers L.-H."/>
            <person name="Turgeon B."/>
            <person name="Goodwin S."/>
            <person name="Spatafora J."/>
            <person name="Crous P."/>
            <person name="Grigoriev I."/>
        </authorList>
    </citation>
    <scope>NUCLEOTIDE SEQUENCE</scope>
    <source>
        <strain evidence="2">CBS 379.55</strain>
    </source>
</reference>